<feature type="transmembrane region" description="Helical" evidence="1">
    <location>
        <begin position="46"/>
        <end position="70"/>
    </location>
</feature>
<dbReference type="EMBL" id="LBPX01000053">
    <property type="protein sequence ID" value="KKP65483.1"/>
    <property type="molecule type" value="Genomic_DNA"/>
</dbReference>
<sequence length="276" mass="31973">MVLYFLYFIVIFLFSIYSYSLVDLNLTLFNSTLWDNFRNFIIQIGYFNRGLSTTIFVSGIIILTCLYLLVKKIKPDPIKLALVISLVSLIAYPFLSHDFFNYMFDAKILTFYGKNPYLFRALDFPADHWIRFMHWTHRVYPYGPTFLPITLIPSFLSGGKFILSLFFFKLTFTFFYLAAVWAVNKIDKNKALIVATHPLIIIEGLITPHNDLIAMSLGLVGIYLLFNKKVWSRALFIISGLIKYSTLPILLMSKKNKWLNVLAFIGILVKFSPGIF</sequence>
<feature type="transmembrane region" description="Helical" evidence="1">
    <location>
        <begin position="258"/>
        <end position="275"/>
    </location>
</feature>
<keyword evidence="1" id="KW-0472">Membrane</keyword>
<dbReference type="Pfam" id="PF26314">
    <property type="entry name" value="MptA_B_family"/>
    <property type="match status" value="1"/>
</dbReference>
<feature type="transmembrane region" description="Helical" evidence="1">
    <location>
        <begin position="77"/>
        <end position="95"/>
    </location>
</feature>
<keyword evidence="1" id="KW-0812">Transmembrane</keyword>
<feature type="transmembrane region" description="Helical" evidence="1">
    <location>
        <begin position="161"/>
        <end position="183"/>
    </location>
</feature>
<evidence type="ECO:0000313" key="3">
    <source>
        <dbReference type="Proteomes" id="UP000034127"/>
    </source>
</evidence>
<accession>A0A0G0B7X7</accession>
<gene>
    <name evidence="2" type="ORF">UR63_C0053G0006</name>
</gene>
<feature type="transmembrane region" description="Helical" evidence="1">
    <location>
        <begin position="5"/>
        <end position="26"/>
    </location>
</feature>
<comment type="caution">
    <text evidence="2">The sequence shown here is derived from an EMBL/GenBank/DDBJ whole genome shotgun (WGS) entry which is preliminary data.</text>
</comment>
<dbReference type="Proteomes" id="UP000034127">
    <property type="component" value="Unassembled WGS sequence"/>
</dbReference>
<keyword evidence="1" id="KW-1133">Transmembrane helix</keyword>
<feature type="transmembrane region" description="Helical" evidence="1">
    <location>
        <begin position="231"/>
        <end position="251"/>
    </location>
</feature>
<organism evidence="2 3">
    <name type="scientific">Candidatus Roizmanbacteria bacterium GW2011_GWC2_35_12</name>
    <dbReference type="NCBI Taxonomy" id="1618485"/>
    <lineage>
        <taxon>Bacteria</taxon>
        <taxon>Candidatus Roizmaniibacteriota</taxon>
    </lineage>
</organism>
<reference evidence="2 3" key="1">
    <citation type="journal article" date="2015" name="Nature">
        <title>rRNA introns, odd ribosomes, and small enigmatic genomes across a large radiation of phyla.</title>
        <authorList>
            <person name="Brown C.T."/>
            <person name="Hug L.A."/>
            <person name="Thomas B.C."/>
            <person name="Sharon I."/>
            <person name="Castelle C.J."/>
            <person name="Singh A."/>
            <person name="Wilkins M.J."/>
            <person name="Williams K.H."/>
            <person name="Banfield J.F."/>
        </authorList>
    </citation>
    <scope>NUCLEOTIDE SEQUENCE [LARGE SCALE GENOMIC DNA]</scope>
</reference>
<name>A0A0G0B7X7_9BACT</name>
<evidence type="ECO:0000256" key="1">
    <source>
        <dbReference type="SAM" id="Phobius"/>
    </source>
</evidence>
<evidence type="ECO:0000313" key="2">
    <source>
        <dbReference type="EMBL" id="KKP65483.1"/>
    </source>
</evidence>
<evidence type="ECO:0008006" key="4">
    <source>
        <dbReference type="Google" id="ProtNLM"/>
    </source>
</evidence>
<dbReference type="AlphaFoldDB" id="A0A0G0B7X7"/>
<proteinExistence type="predicted"/>
<protein>
    <recommendedName>
        <fullName evidence="4">DUF2029 domain-containing protein</fullName>
    </recommendedName>
</protein>
<feature type="transmembrane region" description="Helical" evidence="1">
    <location>
        <begin position="204"/>
        <end position="225"/>
    </location>
</feature>